<organism evidence="1 2">
    <name type="scientific">Nephila pilipes</name>
    <name type="common">Giant wood spider</name>
    <name type="synonym">Nephila maculata</name>
    <dbReference type="NCBI Taxonomy" id="299642"/>
    <lineage>
        <taxon>Eukaryota</taxon>
        <taxon>Metazoa</taxon>
        <taxon>Ecdysozoa</taxon>
        <taxon>Arthropoda</taxon>
        <taxon>Chelicerata</taxon>
        <taxon>Arachnida</taxon>
        <taxon>Araneae</taxon>
        <taxon>Araneomorphae</taxon>
        <taxon>Entelegynae</taxon>
        <taxon>Araneoidea</taxon>
        <taxon>Nephilidae</taxon>
        <taxon>Nephila</taxon>
    </lineage>
</organism>
<evidence type="ECO:0000313" key="2">
    <source>
        <dbReference type="Proteomes" id="UP000887013"/>
    </source>
</evidence>
<gene>
    <name evidence="1" type="primary">TY3B-G_781</name>
    <name evidence="1" type="ORF">NPIL_308251</name>
</gene>
<evidence type="ECO:0000313" key="1">
    <source>
        <dbReference type="EMBL" id="GFS85346.1"/>
    </source>
</evidence>
<accession>A0A8X6MYW0</accession>
<dbReference type="Proteomes" id="UP000887013">
    <property type="component" value="Unassembled WGS sequence"/>
</dbReference>
<protein>
    <submittedName>
        <fullName evidence="1">Transposon Ty3-G Gag-Pol polyprotein</fullName>
    </submittedName>
</protein>
<comment type="caution">
    <text evidence="1">The sequence shown here is derived from an EMBL/GenBank/DDBJ whole genome shotgun (WGS) entry which is preliminary data.</text>
</comment>
<dbReference type="EMBL" id="BMAW01003741">
    <property type="protein sequence ID" value="GFS85346.1"/>
    <property type="molecule type" value="Genomic_DNA"/>
</dbReference>
<dbReference type="AlphaFoldDB" id="A0A8X6MYW0"/>
<name>A0A8X6MYW0_NEPPI</name>
<sequence>MLSVMRLAMRRLHISEIFVKSLSCPITAGTRLHILRDCIVLGIKDSGLQERPVGEHNLGLEKAIEIVRAAEASREQISNMKYETVTVKFVKKKENPNQAKKSSQYECKKCGRKHKPRECPAFEKICAKCNKKNHFSAKYFQNTKNIHEMNVPENELDVYIDSITVNETKCEIRNCTDSIDKNIEMISETIWYKYITLDVNHKFFDINFKLDTGAEVNILPLYILNMFKVKPKLSETNLSLTTYGNFKLKPDGSLIINCSTNKLKNVLLPFYEVNVNSKPILVLKGCKELKIIERIDVI</sequence>
<dbReference type="OrthoDB" id="8195376at2759"/>
<keyword evidence="2" id="KW-1185">Reference proteome</keyword>
<proteinExistence type="predicted"/>
<reference evidence="1" key="1">
    <citation type="submission" date="2020-08" db="EMBL/GenBank/DDBJ databases">
        <title>Multicomponent nature underlies the extraordinary mechanical properties of spider dragline silk.</title>
        <authorList>
            <person name="Kono N."/>
            <person name="Nakamura H."/>
            <person name="Mori M."/>
            <person name="Yoshida Y."/>
            <person name="Ohtoshi R."/>
            <person name="Malay A.D."/>
            <person name="Moran D.A.P."/>
            <person name="Tomita M."/>
            <person name="Numata K."/>
            <person name="Arakawa K."/>
        </authorList>
    </citation>
    <scope>NUCLEOTIDE SEQUENCE</scope>
</reference>